<feature type="transmembrane region" description="Helical" evidence="1">
    <location>
        <begin position="265"/>
        <end position="287"/>
    </location>
</feature>
<dbReference type="EMBL" id="CP137573">
    <property type="protein sequence ID" value="WOX19973.1"/>
    <property type="molecule type" value="Genomic_DNA"/>
</dbReference>
<dbReference type="Proteomes" id="UP001301731">
    <property type="component" value="Chromosome"/>
</dbReference>
<evidence type="ECO:0008006" key="4">
    <source>
        <dbReference type="Google" id="ProtNLM"/>
    </source>
</evidence>
<reference evidence="2 3" key="1">
    <citation type="submission" date="2023-10" db="EMBL/GenBank/DDBJ databases">
        <title>The genome sequence of Streptomyces sp. HUAS YS2.</title>
        <authorList>
            <person name="Mo P."/>
        </authorList>
    </citation>
    <scope>NUCLEOTIDE SEQUENCE [LARGE SCALE GENOMIC DNA]</scope>
    <source>
        <strain evidence="2 3">HUAS YS2</strain>
    </source>
</reference>
<sequence>MRIRRDGLAPTGVAPGRGWTIARTAAGLTAAGTLSLYLVVKVIWVTVALFGDGPRESDGSTAEWVMLNAVTVVMATTGIALGLALAQQWGMRLPAPPVLFFSWMGSGFLGSLLPYGVVAAVLGAAGVPLGNEDGSGAGGSAGGDGAGMPEWETVFISVGFAGMAVGLAIALPVYLRERWPHAFVGRVGDGPLGAPPGRHLLLVPVATTILAALWLFWAFGGTLGLNTAFHAWDLNGRLLIGSGALWALLGACSVRVLSGNTGGRLPLWLPMMTGFVASGSLFAWSSWRFVWAVLRPGDYEPLEHPAVAVVEHGIGMAAGIAILGLLIRVHQERAATHAASRANPAGTG</sequence>
<keyword evidence="1" id="KW-0812">Transmembrane</keyword>
<feature type="transmembrane region" description="Helical" evidence="1">
    <location>
        <begin position="239"/>
        <end position="258"/>
    </location>
</feature>
<evidence type="ECO:0000256" key="1">
    <source>
        <dbReference type="SAM" id="Phobius"/>
    </source>
</evidence>
<dbReference type="RefSeq" id="WP_318100082.1">
    <property type="nucleotide sequence ID" value="NZ_CP137573.1"/>
</dbReference>
<keyword evidence="3" id="KW-1185">Reference proteome</keyword>
<gene>
    <name evidence="2" type="ORF">R2D22_00585</name>
</gene>
<feature type="transmembrane region" description="Helical" evidence="1">
    <location>
        <begin position="307"/>
        <end position="327"/>
    </location>
</feature>
<name>A0ABZ0LKD8_9ACTN</name>
<protein>
    <recommendedName>
        <fullName evidence="4">Integral membrane protein</fullName>
    </recommendedName>
</protein>
<feature type="transmembrane region" description="Helical" evidence="1">
    <location>
        <begin position="98"/>
        <end position="125"/>
    </location>
</feature>
<organism evidence="2 3">
    <name type="scientific">Streptomyces solicathayae</name>
    <dbReference type="NCBI Taxonomy" id="3081768"/>
    <lineage>
        <taxon>Bacteria</taxon>
        <taxon>Bacillati</taxon>
        <taxon>Actinomycetota</taxon>
        <taxon>Actinomycetes</taxon>
        <taxon>Kitasatosporales</taxon>
        <taxon>Streptomycetaceae</taxon>
        <taxon>Streptomyces</taxon>
    </lineage>
</organism>
<proteinExistence type="predicted"/>
<evidence type="ECO:0000313" key="2">
    <source>
        <dbReference type="EMBL" id="WOX19973.1"/>
    </source>
</evidence>
<feature type="transmembrane region" description="Helical" evidence="1">
    <location>
        <begin position="200"/>
        <end position="219"/>
    </location>
</feature>
<keyword evidence="1" id="KW-1133">Transmembrane helix</keyword>
<feature type="transmembrane region" description="Helical" evidence="1">
    <location>
        <begin position="154"/>
        <end position="175"/>
    </location>
</feature>
<feature type="transmembrane region" description="Helical" evidence="1">
    <location>
        <begin position="64"/>
        <end position="86"/>
    </location>
</feature>
<accession>A0ABZ0LKD8</accession>
<keyword evidence="1" id="KW-0472">Membrane</keyword>
<evidence type="ECO:0000313" key="3">
    <source>
        <dbReference type="Proteomes" id="UP001301731"/>
    </source>
</evidence>
<feature type="transmembrane region" description="Helical" evidence="1">
    <location>
        <begin position="21"/>
        <end position="44"/>
    </location>
</feature>